<dbReference type="EMBL" id="BJNZ01000039">
    <property type="protein sequence ID" value="GED11836.1"/>
    <property type="molecule type" value="Genomic_DNA"/>
</dbReference>
<dbReference type="AlphaFoldDB" id="A0A4Y4E384"/>
<evidence type="ECO:0008006" key="3">
    <source>
        <dbReference type="Google" id="ProtNLM"/>
    </source>
</evidence>
<protein>
    <recommendedName>
        <fullName evidence="3">TOBE domain-containing protein</fullName>
    </recommendedName>
</protein>
<proteinExistence type="predicted"/>
<name>A0A4Y4E384_CELCE</name>
<comment type="caution">
    <text evidence="1">The sequence shown here is derived from an EMBL/GenBank/DDBJ whole genome shotgun (WGS) entry which is preliminary data.</text>
</comment>
<reference evidence="1 2" key="1">
    <citation type="submission" date="2019-06" db="EMBL/GenBank/DDBJ databases">
        <title>Whole genome shotgun sequence of Cellulosimicrobium cellulans NBRC 15516.</title>
        <authorList>
            <person name="Hosoyama A."/>
            <person name="Uohara A."/>
            <person name="Ohji S."/>
            <person name="Ichikawa N."/>
        </authorList>
    </citation>
    <scope>NUCLEOTIDE SEQUENCE [LARGE SCALE GENOMIC DNA]</scope>
    <source>
        <strain evidence="1 2">NBRC 15516</strain>
    </source>
</reference>
<dbReference type="RefSeq" id="WP_141391216.1">
    <property type="nucleotide sequence ID" value="NZ_BJNZ01000039.1"/>
</dbReference>
<evidence type="ECO:0000313" key="1">
    <source>
        <dbReference type="EMBL" id="GED11836.1"/>
    </source>
</evidence>
<dbReference type="Proteomes" id="UP000316659">
    <property type="component" value="Unassembled WGS sequence"/>
</dbReference>
<sequence length="121" mass="12399">MRIEVRSVDVGPSPPVVVDSPAGRFGATWRGPAPGVGDVIDVEIDCAPCQWAEVVIGTAAGELPPGSLHGVIERVESDGVAVLRSGPAITLLEMVGPPPDGMLGARVAIPASDIRLFPSNL</sequence>
<organism evidence="1 2">
    <name type="scientific">Cellulosimicrobium cellulans</name>
    <name type="common">Arthrobacter luteus</name>
    <dbReference type="NCBI Taxonomy" id="1710"/>
    <lineage>
        <taxon>Bacteria</taxon>
        <taxon>Bacillati</taxon>
        <taxon>Actinomycetota</taxon>
        <taxon>Actinomycetes</taxon>
        <taxon>Micrococcales</taxon>
        <taxon>Promicromonosporaceae</taxon>
        <taxon>Cellulosimicrobium</taxon>
    </lineage>
</organism>
<gene>
    <name evidence="1" type="ORF">CCE02nite_38350</name>
</gene>
<accession>A0A4Y4E384</accession>
<evidence type="ECO:0000313" key="2">
    <source>
        <dbReference type="Proteomes" id="UP000316659"/>
    </source>
</evidence>